<evidence type="ECO:0000313" key="3">
    <source>
        <dbReference type="Proteomes" id="UP000438288"/>
    </source>
</evidence>
<protein>
    <submittedName>
        <fullName evidence="2">Uncharacterized protein</fullName>
    </submittedName>
</protein>
<feature type="non-terminal residue" evidence="2">
    <location>
        <position position="71"/>
    </location>
</feature>
<gene>
    <name evidence="2" type="ORF">GAZ43_25225</name>
</gene>
<feature type="coiled-coil region" evidence="1">
    <location>
        <begin position="19"/>
        <end position="46"/>
    </location>
</feature>
<evidence type="ECO:0000256" key="1">
    <source>
        <dbReference type="SAM" id="Coils"/>
    </source>
</evidence>
<sequence length="71" mass="8379">MLNFVYNNYFPKEVVDELISSKNKEIDWLKIEIKNLKQERETLLQMRLCQNVGTTSFIFYSSAIFSFGYAA</sequence>
<name>A0A7J5Q4I2_9BACE</name>
<evidence type="ECO:0000313" key="2">
    <source>
        <dbReference type="EMBL" id="KAB6335752.1"/>
    </source>
</evidence>
<dbReference type="AlphaFoldDB" id="A0A7J5Q4I2"/>
<accession>A0A7J5Q4I2</accession>
<proteinExistence type="predicted"/>
<comment type="caution">
    <text evidence="2">The sequence shown here is derived from an EMBL/GenBank/DDBJ whole genome shotgun (WGS) entry which is preliminary data.</text>
</comment>
<reference evidence="2 3" key="1">
    <citation type="journal article" date="2019" name="Nat. Med.">
        <title>A library of human gut bacterial isolates paired with longitudinal multiomics data enables mechanistic microbiome research.</title>
        <authorList>
            <person name="Poyet M."/>
            <person name="Groussin M."/>
            <person name="Gibbons S.M."/>
            <person name="Avila-Pacheco J."/>
            <person name="Jiang X."/>
            <person name="Kearney S.M."/>
            <person name="Perrotta A.R."/>
            <person name="Berdy B."/>
            <person name="Zhao S."/>
            <person name="Lieberman T.D."/>
            <person name="Swanson P.K."/>
            <person name="Smith M."/>
            <person name="Roesemann S."/>
            <person name="Alexander J.E."/>
            <person name="Rich S.A."/>
            <person name="Livny J."/>
            <person name="Vlamakis H."/>
            <person name="Clish C."/>
            <person name="Bullock K."/>
            <person name="Deik A."/>
            <person name="Scott J."/>
            <person name="Pierce K.A."/>
            <person name="Xavier R.J."/>
            <person name="Alm E.J."/>
        </authorList>
    </citation>
    <scope>NUCLEOTIDE SEQUENCE [LARGE SCALE GENOMIC DNA]</scope>
    <source>
        <strain evidence="2 3">BIOML-A16</strain>
    </source>
</reference>
<dbReference type="Proteomes" id="UP000438288">
    <property type="component" value="Unassembled WGS sequence"/>
</dbReference>
<keyword evidence="1" id="KW-0175">Coiled coil</keyword>
<organism evidence="2 3">
    <name type="scientific">Bacteroides xylanisolvens</name>
    <dbReference type="NCBI Taxonomy" id="371601"/>
    <lineage>
        <taxon>Bacteria</taxon>
        <taxon>Pseudomonadati</taxon>
        <taxon>Bacteroidota</taxon>
        <taxon>Bacteroidia</taxon>
        <taxon>Bacteroidales</taxon>
        <taxon>Bacteroidaceae</taxon>
        <taxon>Bacteroides</taxon>
    </lineage>
</organism>
<dbReference type="EMBL" id="WDCP01000118">
    <property type="protein sequence ID" value="KAB6335752.1"/>
    <property type="molecule type" value="Genomic_DNA"/>
</dbReference>